<keyword evidence="3" id="KW-0813">Transport</keyword>
<feature type="transmembrane region" description="Helical" evidence="8">
    <location>
        <begin position="100"/>
        <end position="122"/>
    </location>
</feature>
<keyword evidence="4" id="KW-1003">Cell membrane</keyword>
<evidence type="ECO:0000256" key="3">
    <source>
        <dbReference type="ARBA" id="ARBA00022448"/>
    </source>
</evidence>
<keyword evidence="7 8" id="KW-0472">Membrane</keyword>
<evidence type="ECO:0000256" key="1">
    <source>
        <dbReference type="ARBA" id="ARBA00004651"/>
    </source>
</evidence>
<feature type="transmembrane region" description="Helical" evidence="8">
    <location>
        <begin position="285"/>
        <end position="313"/>
    </location>
</feature>
<evidence type="ECO:0000256" key="7">
    <source>
        <dbReference type="ARBA" id="ARBA00023136"/>
    </source>
</evidence>
<gene>
    <name evidence="9" type="ORF">ACFSBH_17640</name>
</gene>
<evidence type="ECO:0000256" key="8">
    <source>
        <dbReference type="SAM" id="Phobius"/>
    </source>
</evidence>
<dbReference type="InterPro" id="IPR004776">
    <property type="entry name" value="Mem_transp_PIN-like"/>
</dbReference>
<organism evidence="9 10">
    <name type="scientific">Oceanobacillus luteolus</name>
    <dbReference type="NCBI Taxonomy" id="1274358"/>
    <lineage>
        <taxon>Bacteria</taxon>
        <taxon>Bacillati</taxon>
        <taxon>Bacillota</taxon>
        <taxon>Bacilli</taxon>
        <taxon>Bacillales</taxon>
        <taxon>Bacillaceae</taxon>
        <taxon>Oceanobacillus</taxon>
    </lineage>
</organism>
<dbReference type="Proteomes" id="UP001597221">
    <property type="component" value="Unassembled WGS sequence"/>
</dbReference>
<comment type="similarity">
    <text evidence="2">Belongs to the auxin efflux carrier (TC 2.A.69) family.</text>
</comment>
<keyword evidence="6 8" id="KW-1133">Transmembrane helix</keyword>
<proteinExistence type="inferred from homology"/>
<keyword evidence="5 8" id="KW-0812">Transmembrane</keyword>
<dbReference type="Gene3D" id="1.20.1530.20">
    <property type="match status" value="1"/>
</dbReference>
<dbReference type="InterPro" id="IPR038770">
    <property type="entry name" value="Na+/solute_symporter_sf"/>
</dbReference>
<evidence type="ECO:0000313" key="10">
    <source>
        <dbReference type="Proteomes" id="UP001597221"/>
    </source>
</evidence>
<sequence>MSFSIFLQEMLVLYIIGLIGFFARKKDILNQHATQVLTQLILNLTLPFLILYAMGQPYVSGVTGKVFWLIPISFLILSSAIILTFLLRKVLQLPDDRRRVLEGLVIFGNQGFIGFALLSSLFPEHGPLFVSVFNLPYLLLIWTYGVYLFVGNKENIPWKKIFLNPGILATLIGMLIFMLPIHWPVMLSALFNIVGNTTIPLSMLLIGALLANMQLRQSLVLLKDKTMWLVTALRLIILPLLLFPIIFFSLPFPLAATAILVTATPAAPTIALYSQTYGGDTDYAAFGSAWTTLLSAFTIPMLYILLLTCYHIIH</sequence>
<keyword evidence="10" id="KW-1185">Reference proteome</keyword>
<feature type="transmembrane region" description="Helical" evidence="8">
    <location>
        <begin position="189"/>
        <end position="215"/>
    </location>
</feature>
<protein>
    <submittedName>
        <fullName evidence="9">AEC family transporter</fullName>
    </submittedName>
</protein>
<comment type="caution">
    <text evidence="9">The sequence shown here is derived from an EMBL/GenBank/DDBJ whole genome shotgun (WGS) entry which is preliminary data.</text>
</comment>
<feature type="transmembrane region" description="Helical" evidence="8">
    <location>
        <begin position="227"/>
        <end position="248"/>
    </location>
</feature>
<feature type="transmembrane region" description="Helical" evidence="8">
    <location>
        <begin position="66"/>
        <end position="88"/>
    </location>
</feature>
<evidence type="ECO:0000256" key="4">
    <source>
        <dbReference type="ARBA" id="ARBA00022475"/>
    </source>
</evidence>
<dbReference type="PANTHER" id="PTHR36838">
    <property type="entry name" value="AUXIN EFFLUX CARRIER FAMILY PROTEIN"/>
    <property type="match status" value="1"/>
</dbReference>
<feature type="transmembrane region" description="Helical" evidence="8">
    <location>
        <begin position="162"/>
        <end position="183"/>
    </location>
</feature>
<comment type="subcellular location">
    <subcellularLocation>
        <location evidence="1">Cell membrane</location>
        <topology evidence="1">Multi-pass membrane protein</topology>
    </subcellularLocation>
</comment>
<evidence type="ECO:0000313" key="9">
    <source>
        <dbReference type="EMBL" id="MFD1609444.1"/>
    </source>
</evidence>
<dbReference type="RefSeq" id="WP_379598900.1">
    <property type="nucleotide sequence ID" value="NZ_JBHUDE010000157.1"/>
</dbReference>
<feature type="transmembrane region" description="Helical" evidence="8">
    <location>
        <begin position="6"/>
        <end position="24"/>
    </location>
</feature>
<accession>A0ABW4HV01</accession>
<evidence type="ECO:0000256" key="5">
    <source>
        <dbReference type="ARBA" id="ARBA00022692"/>
    </source>
</evidence>
<evidence type="ECO:0000256" key="2">
    <source>
        <dbReference type="ARBA" id="ARBA00010145"/>
    </source>
</evidence>
<feature type="transmembrane region" description="Helical" evidence="8">
    <location>
        <begin position="36"/>
        <end position="54"/>
    </location>
</feature>
<feature type="transmembrane region" description="Helical" evidence="8">
    <location>
        <begin position="254"/>
        <end position="273"/>
    </location>
</feature>
<evidence type="ECO:0000256" key="6">
    <source>
        <dbReference type="ARBA" id="ARBA00022989"/>
    </source>
</evidence>
<feature type="transmembrane region" description="Helical" evidence="8">
    <location>
        <begin position="128"/>
        <end position="150"/>
    </location>
</feature>
<dbReference type="PANTHER" id="PTHR36838:SF1">
    <property type="entry name" value="SLR1864 PROTEIN"/>
    <property type="match status" value="1"/>
</dbReference>
<dbReference type="Pfam" id="PF03547">
    <property type="entry name" value="Mem_trans"/>
    <property type="match status" value="2"/>
</dbReference>
<name>A0ABW4HV01_9BACI</name>
<dbReference type="EMBL" id="JBHUDE010000157">
    <property type="protein sequence ID" value="MFD1609444.1"/>
    <property type="molecule type" value="Genomic_DNA"/>
</dbReference>
<reference evidence="10" key="1">
    <citation type="journal article" date="2019" name="Int. J. Syst. Evol. Microbiol.">
        <title>The Global Catalogue of Microorganisms (GCM) 10K type strain sequencing project: providing services to taxonomists for standard genome sequencing and annotation.</title>
        <authorList>
            <consortium name="The Broad Institute Genomics Platform"/>
            <consortium name="The Broad Institute Genome Sequencing Center for Infectious Disease"/>
            <person name="Wu L."/>
            <person name="Ma J."/>
        </authorList>
    </citation>
    <scope>NUCLEOTIDE SEQUENCE [LARGE SCALE GENOMIC DNA]</scope>
    <source>
        <strain evidence="10">CGMCC 1.12376</strain>
    </source>
</reference>